<dbReference type="AlphaFoldDB" id="F8B4S0"/>
<name>F8B4S0_9ACTN</name>
<evidence type="ECO:0008006" key="3">
    <source>
        <dbReference type="Google" id="ProtNLM"/>
    </source>
</evidence>
<evidence type="ECO:0000313" key="1">
    <source>
        <dbReference type="EMBL" id="AEH09125.1"/>
    </source>
</evidence>
<dbReference type="Gene3D" id="3.40.50.2000">
    <property type="entry name" value="Glycogen Phosphorylase B"/>
    <property type="match status" value="1"/>
</dbReference>
<dbReference type="PANTHER" id="PTHR46401:SF8">
    <property type="entry name" value="BLL6006 PROTEIN"/>
    <property type="match status" value="1"/>
</dbReference>
<dbReference type="Proteomes" id="UP000001549">
    <property type="component" value="Chromosome"/>
</dbReference>
<protein>
    <recommendedName>
        <fullName evidence="3">Glycosyl transferase group 1</fullName>
    </recommendedName>
</protein>
<gene>
    <name evidence="1" type="ordered locus">FsymDg_1673</name>
</gene>
<dbReference type="SUPFAM" id="SSF53756">
    <property type="entry name" value="UDP-Glycosyltransferase/glycogen phosphorylase"/>
    <property type="match status" value="1"/>
</dbReference>
<organism evidence="1 2">
    <name type="scientific">Candidatus Protofrankia datiscae</name>
    <dbReference type="NCBI Taxonomy" id="2716812"/>
    <lineage>
        <taxon>Bacteria</taxon>
        <taxon>Bacillati</taxon>
        <taxon>Actinomycetota</taxon>
        <taxon>Actinomycetes</taxon>
        <taxon>Frankiales</taxon>
        <taxon>Frankiaceae</taxon>
        <taxon>Protofrankia</taxon>
    </lineage>
</organism>
<dbReference type="PANTHER" id="PTHR46401">
    <property type="entry name" value="GLYCOSYLTRANSFERASE WBBK-RELATED"/>
    <property type="match status" value="1"/>
</dbReference>
<reference evidence="1 2" key="1">
    <citation type="submission" date="2011-05" db="EMBL/GenBank/DDBJ databases">
        <title>Complete sequence of chromosome of Frankia symbiont of Datisca glomerata.</title>
        <authorList>
            <consortium name="US DOE Joint Genome Institute"/>
            <person name="Lucas S."/>
            <person name="Han J."/>
            <person name="Lapidus A."/>
            <person name="Cheng J.-F."/>
            <person name="Goodwin L."/>
            <person name="Pitluck S."/>
            <person name="Peters L."/>
            <person name="Mikhailova N."/>
            <person name="Chertkov O."/>
            <person name="Teshima H."/>
            <person name="Han C."/>
            <person name="Tapia R."/>
            <person name="Land M."/>
            <person name="Hauser L."/>
            <person name="Kyrpides N."/>
            <person name="Ivanova N."/>
            <person name="Pagani I."/>
            <person name="Berry A."/>
            <person name="Pawlowski K."/>
            <person name="Persson T."/>
            <person name="Vanden Heuvel B."/>
            <person name="Benson D."/>
            <person name="Woyke T."/>
        </authorList>
    </citation>
    <scope>NUCLEOTIDE SEQUENCE [LARGE SCALE GENOMIC DNA]</scope>
    <source>
        <strain evidence="2">4085684</strain>
    </source>
</reference>
<dbReference type="eggNOG" id="COG0438">
    <property type="taxonomic scope" value="Bacteria"/>
</dbReference>
<sequence>MDVMNESAVTGAMTPVADRPVLVDCAGARMGGALRFLLELDGHLARSGHPNIRVIGRDQAITPAWLARRERPGRFARAIALNNVGFTLTSGTRYVLLRNALHFLRPAELERIGSWLGPRMSRQTRIVRQTARRADIVIVPAASMAERVLDAVPELLSRLVIRPHPLSKPDHVSTRPCEPHLLLCPVLFSPWKSMATVLHLVDQAVSALATETGVDLQVIVTATREEAAAEGLDGHTRHLQFVGRLAPQELARYQNRCRALIYPTRIESFGYPLAEARLASVPVVALDIAHNRDIAGPVLVPYQREEAAEIAAAIHRALNSTFAPEPVNPFDPDHYFSWLLGTPEKAA</sequence>
<accession>F8B4S0</accession>
<dbReference type="EMBL" id="CP002801">
    <property type="protein sequence ID" value="AEH09125.1"/>
    <property type="molecule type" value="Genomic_DNA"/>
</dbReference>
<keyword evidence="2" id="KW-1185">Reference proteome</keyword>
<dbReference type="HOGENOM" id="CLU_798660_0_0_11"/>
<dbReference type="Pfam" id="PF13692">
    <property type="entry name" value="Glyco_trans_1_4"/>
    <property type="match status" value="1"/>
</dbReference>
<dbReference type="GO" id="GO:0016757">
    <property type="term" value="F:glycosyltransferase activity"/>
    <property type="evidence" value="ECO:0007669"/>
    <property type="project" value="TreeGrafter"/>
</dbReference>
<dbReference type="STRING" id="656024.FsymDg_1673"/>
<dbReference type="KEGG" id="fsy:FsymDg_1673"/>
<proteinExistence type="predicted"/>
<evidence type="ECO:0000313" key="2">
    <source>
        <dbReference type="Proteomes" id="UP000001549"/>
    </source>
</evidence>